<accession>A0A6A6D367</accession>
<protein>
    <submittedName>
        <fullName evidence="2">Uncharacterized protein</fullName>
    </submittedName>
</protein>
<sequence>MCDHTRSQPDFLPSMGHEDPYSDLDSENHHAEQAVASIEAPRDLVDDEDFRKNSARRRGVYFRRLRIGRRRRTKKGLLRGPVIAGPDDEGFAVAGPASARPEMSAREPGVHLRMSDWTSSQSIQTKPSSPYKAVPPTPKKEKDEQQDSQETHTGDILLQVDGVRQTKDDRE</sequence>
<name>A0A6A6D367_ZASCE</name>
<feature type="compositionally biased region" description="Basic and acidic residues" evidence="1">
    <location>
        <begin position="16"/>
        <end position="30"/>
    </location>
</feature>
<evidence type="ECO:0000313" key="3">
    <source>
        <dbReference type="Proteomes" id="UP000799537"/>
    </source>
</evidence>
<dbReference type="AlphaFoldDB" id="A0A6A6D367"/>
<feature type="compositionally biased region" description="Basic and acidic residues" evidence="1">
    <location>
        <begin position="138"/>
        <end position="153"/>
    </location>
</feature>
<keyword evidence="3" id="KW-1185">Reference proteome</keyword>
<proteinExistence type="predicted"/>
<feature type="compositionally biased region" description="Basic and acidic residues" evidence="1">
    <location>
        <begin position="103"/>
        <end position="114"/>
    </location>
</feature>
<gene>
    <name evidence="2" type="ORF">M409DRAFT_49355</name>
</gene>
<dbReference type="EMBL" id="ML993580">
    <property type="protein sequence ID" value="KAF2172830.1"/>
    <property type="molecule type" value="Genomic_DNA"/>
</dbReference>
<dbReference type="RefSeq" id="XP_033673719.1">
    <property type="nucleotide sequence ID" value="XM_033811221.1"/>
</dbReference>
<feature type="region of interest" description="Disordered" evidence="1">
    <location>
        <begin position="1"/>
        <end position="30"/>
    </location>
</feature>
<organism evidence="2 3">
    <name type="scientific">Zasmidium cellare ATCC 36951</name>
    <dbReference type="NCBI Taxonomy" id="1080233"/>
    <lineage>
        <taxon>Eukaryota</taxon>
        <taxon>Fungi</taxon>
        <taxon>Dikarya</taxon>
        <taxon>Ascomycota</taxon>
        <taxon>Pezizomycotina</taxon>
        <taxon>Dothideomycetes</taxon>
        <taxon>Dothideomycetidae</taxon>
        <taxon>Mycosphaerellales</taxon>
        <taxon>Mycosphaerellaceae</taxon>
        <taxon>Zasmidium</taxon>
    </lineage>
</organism>
<feature type="compositionally biased region" description="Polar residues" evidence="1">
    <location>
        <begin position="116"/>
        <end position="128"/>
    </location>
</feature>
<dbReference type="Proteomes" id="UP000799537">
    <property type="component" value="Unassembled WGS sequence"/>
</dbReference>
<evidence type="ECO:0000313" key="2">
    <source>
        <dbReference type="EMBL" id="KAF2172830.1"/>
    </source>
</evidence>
<feature type="region of interest" description="Disordered" evidence="1">
    <location>
        <begin position="78"/>
        <end position="171"/>
    </location>
</feature>
<reference evidence="2" key="1">
    <citation type="journal article" date="2020" name="Stud. Mycol.">
        <title>101 Dothideomycetes genomes: a test case for predicting lifestyles and emergence of pathogens.</title>
        <authorList>
            <person name="Haridas S."/>
            <person name="Albert R."/>
            <person name="Binder M."/>
            <person name="Bloem J."/>
            <person name="Labutti K."/>
            <person name="Salamov A."/>
            <person name="Andreopoulos B."/>
            <person name="Baker S."/>
            <person name="Barry K."/>
            <person name="Bills G."/>
            <person name="Bluhm B."/>
            <person name="Cannon C."/>
            <person name="Castanera R."/>
            <person name="Culley D."/>
            <person name="Daum C."/>
            <person name="Ezra D."/>
            <person name="Gonzalez J."/>
            <person name="Henrissat B."/>
            <person name="Kuo A."/>
            <person name="Liang C."/>
            <person name="Lipzen A."/>
            <person name="Lutzoni F."/>
            <person name="Magnuson J."/>
            <person name="Mondo S."/>
            <person name="Nolan M."/>
            <person name="Ohm R."/>
            <person name="Pangilinan J."/>
            <person name="Park H.-J."/>
            <person name="Ramirez L."/>
            <person name="Alfaro M."/>
            <person name="Sun H."/>
            <person name="Tritt A."/>
            <person name="Yoshinaga Y."/>
            <person name="Zwiers L.-H."/>
            <person name="Turgeon B."/>
            <person name="Goodwin S."/>
            <person name="Spatafora J."/>
            <person name="Crous P."/>
            <person name="Grigoriev I."/>
        </authorList>
    </citation>
    <scope>NUCLEOTIDE SEQUENCE</scope>
    <source>
        <strain evidence="2">ATCC 36951</strain>
    </source>
</reference>
<evidence type="ECO:0000256" key="1">
    <source>
        <dbReference type="SAM" id="MobiDB-lite"/>
    </source>
</evidence>
<dbReference type="GeneID" id="54564493"/>